<dbReference type="GO" id="GO:0102971">
    <property type="term" value="F:phosphinothricin N-acetyltransferase activity"/>
    <property type="evidence" value="ECO:0007669"/>
    <property type="project" value="UniProtKB-EC"/>
</dbReference>
<evidence type="ECO:0000313" key="7">
    <source>
        <dbReference type="Proteomes" id="UP000294641"/>
    </source>
</evidence>
<dbReference type="CDD" id="cd04301">
    <property type="entry name" value="NAT_SF"/>
    <property type="match status" value="1"/>
</dbReference>
<organism evidence="4 6">
    <name type="scientific">Kurthia zopfii</name>
    <dbReference type="NCBI Taxonomy" id="1650"/>
    <lineage>
        <taxon>Bacteria</taxon>
        <taxon>Bacillati</taxon>
        <taxon>Bacillota</taxon>
        <taxon>Bacilli</taxon>
        <taxon>Bacillales</taxon>
        <taxon>Caryophanaceae</taxon>
        <taxon>Kurthia</taxon>
    </lineage>
</organism>
<dbReference type="AlphaFoldDB" id="A0A8B4QAN8"/>
<dbReference type="InterPro" id="IPR000182">
    <property type="entry name" value="GNAT_dom"/>
</dbReference>
<evidence type="ECO:0000313" key="4">
    <source>
        <dbReference type="EMBL" id="STX09762.1"/>
    </source>
</evidence>
<name>A0A8B4QAN8_9BACL</name>
<evidence type="ECO:0000313" key="6">
    <source>
        <dbReference type="Proteomes" id="UP000254330"/>
    </source>
</evidence>
<dbReference type="OrthoDB" id="9798006at2"/>
<accession>A0A8B4QAN8</accession>
<reference evidence="4 6" key="1">
    <citation type="submission" date="2018-06" db="EMBL/GenBank/DDBJ databases">
        <authorList>
            <consortium name="Pathogen Informatics"/>
            <person name="Doyle S."/>
        </authorList>
    </citation>
    <scope>NUCLEOTIDE SEQUENCE [LARGE SCALE GENOMIC DNA]</scope>
    <source>
        <strain evidence="4 6">NCTC10597</strain>
    </source>
</reference>
<dbReference type="Proteomes" id="UP000254330">
    <property type="component" value="Unassembled WGS sequence"/>
</dbReference>
<dbReference type="RefSeq" id="WP_109349110.1">
    <property type="nucleotide sequence ID" value="NZ_BJUE01000008.1"/>
</dbReference>
<sequence length="166" mass="18973">MGELQFRIANIEDLPKVVEIYNSTIASRMVTADLEEVSVAQRLPWFEAHNPEKRPLWVMELNNEICGWISFQDFYGRVAYEATVEVSIYLDANFRGHGLGTKAIQYALEMCPKYKIETLLGFIFAQNEPSIRLFKHFGFESWGHLPAVAELDGKKCDLVILGKKIS</sequence>
<keyword evidence="2 4" id="KW-0012">Acyltransferase</keyword>
<reference evidence="5 7" key="2">
    <citation type="submission" date="2019-03" db="EMBL/GenBank/DDBJ databases">
        <title>Genomic Encyclopedia of Type Strains, Phase IV (KMG-IV): sequencing the most valuable type-strain genomes for metagenomic binning, comparative biology and taxonomic classification.</title>
        <authorList>
            <person name="Goeker M."/>
        </authorList>
    </citation>
    <scope>NUCLEOTIDE SEQUENCE [LARGE SCALE GENOMIC DNA]</scope>
    <source>
        <strain evidence="5 7">DSM 20580</strain>
    </source>
</reference>
<dbReference type="Proteomes" id="UP000294641">
    <property type="component" value="Unassembled WGS sequence"/>
</dbReference>
<dbReference type="EMBL" id="UGNP01000001">
    <property type="protein sequence ID" value="STX09762.1"/>
    <property type="molecule type" value="Genomic_DNA"/>
</dbReference>
<gene>
    <name evidence="4" type="primary">ywnH</name>
    <name evidence="5" type="ORF">DFR61_10745</name>
    <name evidence="4" type="ORF">NCTC10597_01458</name>
</gene>
<dbReference type="EMBL" id="SNZG01000007">
    <property type="protein sequence ID" value="TDR40930.1"/>
    <property type="molecule type" value="Genomic_DNA"/>
</dbReference>
<evidence type="ECO:0000256" key="1">
    <source>
        <dbReference type="ARBA" id="ARBA00022679"/>
    </source>
</evidence>
<keyword evidence="1 4" id="KW-0808">Transferase</keyword>
<evidence type="ECO:0000313" key="5">
    <source>
        <dbReference type="EMBL" id="TDR40930.1"/>
    </source>
</evidence>
<protein>
    <submittedName>
        <fullName evidence="4 5">Phosphinothricin acetyltransferase</fullName>
        <ecNumber evidence="4">2.3.1.183</ecNumber>
    </submittedName>
</protein>
<dbReference type="EC" id="2.3.1.183" evidence="4"/>
<dbReference type="Pfam" id="PF00583">
    <property type="entry name" value="Acetyltransf_1"/>
    <property type="match status" value="1"/>
</dbReference>
<dbReference type="SUPFAM" id="SSF55729">
    <property type="entry name" value="Acyl-CoA N-acyltransferases (Nat)"/>
    <property type="match status" value="1"/>
</dbReference>
<dbReference type="Gene3D" id="3.40.630.30">
    <property type="match status" value="1"/>
</dbReference>
<dbReference type="InterPro" id="IPR016181">
    <property type="entry name" value="Acyl_CoA_acyltransferase"/>
</dbReference>
<dbReference type="PROSITE" id="PS51186">
    <property type="entry name" value="GNAT"/>
    <property type="match status" value="1"/>
</dbReference>
<feature type="domain" description="N-acetyltransferase" evidence="3">
    <location>
        <begin position="4"/>
        <end position="157"/>
    </location>
</feature>
<comment type="caution">
    <text evidence="4">The sequence shown here is derived from an EMBL/GenBank/DDBJ whole genome shotgun (WGS) entry which is preliminary data.</text>
</comment>
<keyword evidence="7" id="KW-1185">Reference proteome</keyword>
<proteinExistence type="predicted"/>
<dbReference type="PANTHER" id="PTHR43072:SF23">
    <property type="entry name" value="UPF0039 PROTEIN C11D3.02C"/>
    <property type="match status" value="1"/>
</dbReference>
<evidence type="ECO:0000259" key="3">
    <source>
        <dbReference type="PROSITE" id="PS51186"/>
    </source>
</evidence>
<evidence type="ECO:0000256" key="2">
    <source>
        <dbReference type="ARBA" id="ARBA00023315"/>
    </source>
</evidence>
<dbReference type="PANTHER" id="PTHR43072">
    <property type="entry name" value="N-ACETYLTRANSFERASE"/>
    <property type="match status" value="1"/>
</dbReference>